<name>A0ABV7DGD5_9HYPH</name>
<reference evidence="4" key="1">
    <citation type="journal article" date="2019" name="Int. J. Syst. Evol. Microbiol.">
        <title>The Global Catalogue of Microorganisms (GCM) 10K type strain sequencing project: providing services to taxonomists for standard genome sequencing and annotation.</title>
        <authorList>
            <consortium name="The Broad Institute Genomics Platform"/>
            <consortium name="The Broad Institute Genome Sequencing Center for Infectious Disease"/>
            <person name="Wu L."/>
            <person name="Ma J."/>
        </authorList>
    </citation>
    <scope>NUCLEOTIDE SEQUENCE [LARGE SCALE GENOMIC DNA]</scope>
    <source>
        <strain evidence="4">KCTC 52677</strain>
    </source>
</reference>
<feature type="domain" description="CN hydrolase" evidence="2">
    <location>
        <begin position="5"/>
        <end position="276"/>
    </location>
</feature>
<dbReference type="InterPro" id="IPR036526">
    <property type="entry name" value="C-N_Hydrolase_sf"/>
</dbReference>
<dbReference type="EMBL" id="JBHRSP010000015">
    <property type="protein sequence ID" value="MFC3073389.1"/>
    <property type="molecule type" value="Genomic_DNA"/>
</dbReference>
<dbReference type="Proteomes" id="UP001595377">
    <property type="component" value="Unassembled WGS sequence"/>
</dbReference>
<keyword evidence="1 3" id="KW-0378">Hydrolase</keyword>
<dbReference type="SUPFAM" id="SSF56317">
    <property type="entry name" value="Carbon-nitrogen hydrolase"/>
    <property type="match status" value="1"/>
</dbReference>
<dbReference type="InterPro" id="IPR050345">
    <property type="entry name" value="Aliph_Amidase/BUP"/>
</dbReference>
<dbReference type="Pfam" id="PF00795">
    <property type="entry name" value="CN_hydrolase"/>
    <property type="match status" value="1"/>
</dbReference>
<dbReference type="InterPro" id="IPR003010">
    <property type="entry name" value="C-N_Hydrolase"/>
</dbReference>
<dbReference type="RefSeq" id="WP_257317409.1">
    <property type="nucleotide sequence ID" value="NZ_JANFDG010000028.1"/>
</dbReference>
<protein>
    <submittedName>
        <fullName evidence="3">N-carbamoyl-D-amino-acid hydrolase</fullName>
    </submittedName>
</protein>
<evidence type="ECO:0000256" key="1">
    <source>
        <dbReference type="ARBA" id="ARBA00022801"/>
    </source>
</evidence>
<dbReference type="GO" id="GO:0016787">
    <property type="term" value="F:hydrolase activity"/>
    <property type="evidence" value="ECO:0007669"/>
    <property type="project" value="UniProtKB-KW"/>
</dbReference>
<dbReference type="Gene3D" id="3.60.110.10">
    <property type="entry name" value="Carbon-nitrogen hydrolase"/>
    <property type="match status" value="1"/>
</dbReference>
<dbReference type="PANTHER" id="PTHR43674:SF12">
    <property type="entry name" value="NITRILASE C965.09-RELATED"/>
    <property type="match status" value="1"/>
</dbReference>
<sequence>MSRKLNLAVGQLGPIQRADSRASIVNRLMEMMREAKSRGAEFIVFPEAALTSFFPRWYITDEAELDSYYEAEMPNPSVQPLFDLAAELGVGFYIGYAELAVENGRKRRFNTSILVDGRGKVVGKYRKIHLPGHADHEPDRPFQNLEKRYFENGDLGFPVYELDGNKVGMCICNDRRWPETWRVLGLNGAELVCLGYNTPMLEPRTPQHSHLTSFHHLLSVQAGAYQNGMWVAAAAKAGVEEGWLLVAHSCIVAPTGEIVALTNTIDDEVITATCDFARNREIRDHIFNFEKHRQPHNYKIIAE</sequence>
<dbReference type="CDD" id="cd07569">
    <property type="entry name" value="DCase"/>
    <property type="match status" value="1"/>
</dbReference>
<accession>A0ABV7DGD5</accession>
<comment type="caution">
    <text evidence="3">The sequence shown here is derived from an EMBL/GenBank/DDBJ whole genome shotgun (WGS) entry which is preliminary data.</text>
</comment>
<organism evidence="3 4">
    <name type="scientific">Shinella pollutisoli</name>
    <dbReference type="NCBI Taxonomy" id="2250594"/>
    <lineage>
        <taxon>Bacteria</taxon>
        <taxon>Pseudomonadati</taxon>
        <taxon>Pseudomonadota</taxon>
        <taxon>Alphaproteobacteria</taxon>
        <taxon>Hyphomicrobiales</taxon>
        <taxon>Rhizobiaceae</taxon>
        <taxon>Shinella</taxon>
    </lineage>
</organism>
<evidence type="ECO:0000313" key="3">
    <source>
        <dbReference type="EMBL" id="MFC3073389.1"/>
    </source>
</evidence>
<dbReference type="PROSITE" id="PS50263">
    <property type="entry name" value="CN_HYDROLASE"/>
    <property type="match status" value="1"/>
</dbReference>
<proteinExistence type="predicted"/>
<evidence type="ECO:0000313" key="4">
    <source>
        <dbReference type="Proteomes" id="UP001595377"/>
    </source>
</evidence>
<gene>
    <name evidence="3" type="ORF">ACFOHH_09765</name>
</gene>
<dbReference type="PANTHER" id="PTHR43674">
    <property type="entry name" value="NITRILASE C965.09-RELATED"/>
    <property type="match status" value="1"/>
</dbReference>
<keyword evidence="4" id="KW-1185">Reference proteome</keyword>
<evidence type="ECO:0000259" key="2">
    <source>
        <dbReference type="PROSITE" id="PS50263"/>
    </source>
</evidence>